<feature type="transmembrane region" description="Helical" evidence="1">
    <location>
        <begin position="303"/>
        <end position="328"/>
    </location>
</feature>
<accession>A0A9D1CUH1</accession>
<dbReference type="InterPro" id="IPR039522">
    <property type="entry name" value="RING_finger_1_prok"/>
</dbReference>
<keyword evidence="1" id="KW-0812">Transmembrane</keyword>
<feature type="transmembrane region" description="Helical" evidence="1">
    <location>
        <begin position="186"/>
        <end position="207"/>
    </location>
</feature>
<reference evidence="2" key="2">
    <citation type="journal article" date="2021" name="PeerJ">
        <title>Extensive microbial diversity within the chicken gut microbiome revealed by metagenomics and culture.</title>
        <authorList>
            <person name="Gilroy R."/>
            <person name="Ravi A."/>
            <person name="Getino M."/>
            <person name="Pursley I."/>
            <person name="Horton D.L."/>
            <person name="Alikhan N.F."/>
            <person name="Baker D."/>
            <person name="Gharbi K."/>
            <person name="Hall N."/>
            <person name="Watson M."/>
            <person name="Adriaenssens E.M."/>
            <person name="Foster-Nyarko E."/>
            <person name="Jarju S."/>
            <person name="Secka A."/>
            <person name="Antonio M."/>
            <person name="Oren A."/>
            <person name="Chaudhuri R.R."/>
            <person name="La Ragione R."/>
            <person name="Hildebrand F."/>
            <person name="Pallen M.J."/>
        </authorList>
    </citation>
    <scope>NUCLEOTIDE SEQUENCE</scope>
    <source>
        <strain evidence="2">ChiSjej1B19-3389</strain>
    </source>
</reference>
<evidence type="ECO:0000256" key="1">
    <source>
        <dbReference type="SAM" id="Phobius"/>
    </source>
</evidence>
<dbReference type="AlphaFoldDB" id="A0A9D1CUH1"/>
<dbReference type="Pfam" id="PF14446">
    <property type="entry name" value="Prok-RING_1"/>
    <property type="match status" value="1"/>
</dbReference>
<proteinExistence type="predicted"/>
<comment type="caution">
    <text evidence="2">The sequence shown here is derived from an EMBL/GenBank/DDBJ whole genome shotgun (WGS) entry which is preliminary data.</text>
</comment>
<feature type="transmembrane region" description="Helical" evidence="1">
    <location>
        <begin position="241"/>
        <end position="265"/>
    </location>
</feature>
<evidence type="ECO:0000313" key="2">
    <source>
        <dbReference type="EMBL" id="HIQ80513.1"/>
    </source>
</evidence>
<keyword evidence="1" id="KW-1133">Transmembrane helix</keyword>
<dbReference type="Proteomes" id="UP000886787">
    <property type="component" value="Unassembled WGS sequence"/>
</dbReference>
<gene>
    <name evidence="2" type="ORF">IAD32_04420</name>
</gene>
<reference evidence="2" key="1">
    <citation type="submission" date="2020-10" db="EMBL/GenBank/DDBJ databases">
        <authorList>
            <person name="Gilroy R."/>
        </authorList>
    </citation>
    <scope>NUCLEOTIDE SEQUENCE</scope>
    <source>
        <strain evidence="2">ChiSjej1B19-3389</strain>
    </source>
</reference>
<organism evidence="2 3">
    <name type="scientific">Candidatus Scatavimonas merdigallinarum</name>
    <dbReference type="NCBI Taxonomy" id="2840914"/>
    <lineage>
        <taxon>Bacteria</taxon>
        <taxon>Bacillati</taxon>
        <taxon>Bacillota</taxon>
        <taxon>Clostridia</taxon>
        <taxon>Eubacteriales</taxon>
        <taxon>Oscillospiraceae</taxon>
        <taxon>Oscillospiraceae incertae sedis</taxon>
        <taxon>Candidatus Scatavimonas</taxon>
    </lineage>
</organism>
<sequence>MDYTGYTCPVCHEKFQSGEDVVVCPECGTPHHRACYAQNGSCANAAKHGKGYTWGESKTSGAQEEDTQTVACARCGFKNNKQALFCSRCGTPLTEQSGQHPGQQSQGVPFGPGIPGMQNMFDPMAGVNPEEEFADNVNAGELAAYIKVNTPYYMSVFQRIKMFGSGRFNLSAFFFSGGWLLYRKQYVVGAIVTAIFALTTIFSSLYFNHFAQIYESLAQAVNSTSPFAIVQASFTLPADQMFLFLLSPVLNLLRFILMIICGILGNKLYYKHCIKKVKAEKSVSRPGASVAEALQQKGGVNTVLAMVLLFSYIIMNMLIVYLSAGIMYPV</sequence>
<name>A0A9D1CUH1_9FIRM</name>
<dbReference type="CDD" id="cd15489">
    <property type="entry name" value="PHD_SF"/>
    <property type="match status" value="1"/>
</dbReference>
<evidence type="ECO:0000313" key="3">
    <source>
        <dbReference type="Proteomes" id="UP000886787"/>
    </source>
</evidence>
<protein>
    <submittedName>
        <fullName evidence="2">DUF2628 domain-containing protein</fullName>
    </submittedName>
</protein>
<dbReference type="EMBL" id="DVFW01000024">
    <property type="protein sequence ID" value="HIQ80513.1"/>
    <property type="molecule type" value="Genomic_DNA"/>
</dbReference>
<keyword evidence="1" id="KW-0472">Membrane</keyword>